<evidence type="ECO:0000313" key="1">
    <source>
        <dbReference type="EMBL" id="MBA2881830.1"/>
    </source>
</evidence>
<keyword evidence="2" id="KW-1185">Reference proteome</keyword>
<accession>A0A7W0C9Z4</accession>
<reference evidence="1 2" key="1">
    <citation type="submission" date="2020-07" db="EMBL/GenBank/DDBJ databases">
        <title>Genomic Encyclopedia of Type Strains, Phase IV (KMG-IV): sequencing the most valuable type-strain genomes for metagenomic binning, comparative biology and taxonomic classification.</title>
        <authorList>
            <person name="Goeker M."/>
        </authorList>
    </citation>
    <scope>NUCLEOTIDE SEQUENCE [LARGE SCALE GENOMIC DNA]</scope>
    <source>
        <strain evidence="1 2">DSM 17721</strain>
    </source>
</reference>
<protein>
    <submittedName>
        <fullName evidence="1">Uncharacterized protein</fullName>
    </submittedName>
</protein>
<dbReference type="Proteomes" id="UP000525298">
    <property type="component" value="Unassembled WGS sequence"/>
</dbReference>
<gene>
    <name evidence="1" type="ORF">HNR65_002161</name>
</gene>
<proteinExistence type="predicted"/>
<evidence type="ECO:0000313" key="2">
    <source>
        <dbReference type="Proteomes" id="UP000525298"/>
    </source>
</evidence>
<sequence>MGTFEDQIAADNAAMLDADEFAQDVVYHRPSTGTAQTIRAVAETGDLSMASGVRSADKARHRTGRLFLTQTALADFGGAAEYRDEVDISGHTWKVLNTVSEEFGLLELAIERDVRPMF</sequence>
<name>A0A7W0C9Z4_9BACT</name>
<organism evidence="1 2">
    <name type="scientific">Desulfosalsimonas propionicica</name>
    <dbReference type="NCBI Taxonomy" id="332175"/>
    <lineage>
        <taxon>Bacteria</taxon>
        <taxon>Pseudomonadati</taxon>
        <taxon>Thermodesulfobacteriota</taxon>
        <taxon>Desulfobacteria</taxon>
        <taxon>Desulfobacterales</taxon>
        <taxon>Desulfosalsimonadaceae</taxon>
        <taxon>Desulfosalsimonas</taxon>
    </lineage>
</organism>
<dbReference type="AlphaFoldDB" id="A0A7W0C9Z4"/>
<dbReference type="EMBL" id="JACDUS010000005">
    <property type="protein sequence ID" value="MBA2881830.1"/>
    <property type="molecule type" value="Genomic_DNA"/>
</dbReference>
<comment type="caution">
    <text evidence="1">The sequence shown here is derived from an EMBL/GenBank/DDBJ whole genome shotgun (WGS) entry which is preliminary data.</text>
</comment>
<dbReference type="RefSeq" id="WP_181551479.1">
    <property type="nucleotide sequence ID" value="NZ_JACDUS010000005.1"/>
</dbReference>